<proteinExistence type="predicted"/>
<organism evidence="2 3">
    <name type="scientific">Musa acuminata subsp. malaccensis</name>
    <name type="common">Wild banana</name>
    <name type="synonym">Musa malaccensis</name>
    <dbReference type="NCBI Taxonomy" id="214687"/>
    <lineage>
        <taxon>Eukaryota</taxon>
        <taxon>Viridiplantae</taxon>
        <taxon>Streptophyta</taxon>
        <taxon>Embryophyta</taxon>
        <taxon>Tracheophyta</taxon>
        <taxon>Spermatophyta</taxon>
        <taxon>Magnoliopsida</taxon>
        <taxon>Liliopsida</taxon>
        <taxon>Zingiberales</taxon>
        <taxon>Musaceae</taxon>
        <taxon>Musa</taxon>
    </lineage>
</organism>
<keyword evidence="3" id="KW-1185">Reference proteome</keyword>
<dbReference type="Proteomes" id="UP000012960">
    <property type="component" value="Unplaced"/>
</dbReference>
<evidence type="ECO:0000313" key="3">
    <source>
        <dbReference type="Proteomes" id="UP000012960"/>
    </source>
</evidence>
<protein>
    <submittedName>
        <fullName evidence="1">(wild Malaysian banana) hypothetical protein</fullName>
    </submittedName>
</protein>
<evidence type="ECO:0000313" key="1">
    <source>
        <dbReference type="EMBL" id="CAG1850042.1"/>
    </source>
</evidence>
<dbReference type="InParanoid" id="A0A804IBL7"/>
<reference evidence="2" key="2">
    <citation type="submission" date="2021-05" db="UniProtKB">
        <authorList>
            <consortium name="EnsemblPlants"/>
        </authorList>
    </citation>
    <scope>IDENTIFICATION</scope>
    <source>
        <strain evidence="2">subsp. malaccensis</strain>
    </source>
</reference>
<gene>
    <name evidence="1" type="ORF">GSMUA_216280.1</name>
</gene>
<sequence>MNLQVQSSLKPYMYLFLSVRLFTQDFCVWLDLKFSLVKLLTKEDATYKILGIYCNFN</sequence>
<dbReference type="EnsemblPlants" id="Ma03_t13390.1">
    <property type="protein sequence ID" value="Ma03_p13390.1"/>
    <property type="gene ID" value="Ma03_g13390"/>
</dbReference>
<dbReference type="AlphaFoldDB" id="A0A804IBL7"/>
<evidence type="ECO:0000313" key="2">
    <source>
        <dbReference type="EnsemblPlants" id="Ma03_p13390.1"/>
    </source>
</evidence>
<name>A0A804IBL7_MUSAM</name>
<reference evidence="1" key="1">
    <citation type="submission" date="2021-03" db="EMBL/GenBank/DDBJ databases">
        <authorList>
            <consortium name="Genoscope - CEA"/>
            <person name="William W."/>
        </authorList>
    </citation>
    <scope>NUCLEOTIDE SEQUENCE</scope>
    <source>
        <strain evidence="1">Doubled-haploid Pahang</strain>
    </source>
</reference>
<dbReference type="EMBL" id="HG996468">
    <property type="protein sequence ID" value="CAG1850042.1"/>
    <property type="molecule type" value="Genomic_DNA"/>
</dbReference>
<dbReference type="Gramene" id="Ma03_t13390.1">
    <property type="protein sequence ID" value="Ma03_p13390.1"/>
    <property type="gene ID" value="Ma03_g13390"/>
</dbReference>
<accession>A0A804IBL7</accession>